<feature type="transmembrane region" description="Helical" evidence="1">
    <location>
        <begin position="102"/>
        <end position="122"/>
    </location>
</feature>
<organism evidence="2 3">
    <name type="scientific">Symbiobacterium thermophilum</name>
    <dbReference type="NCBI Taxonomy" id="2734"/>
    <lineage>
        <taxon>Bacteria</taxon>
        <taxon>Bacillati</taxon>
        <taxon>Bacillota</taxon>
        <taxon>Clostridia</taxon>
        <taxon>Eubacteriales</taxon>
        <taxon>Symbiobacteriaceae</taxon>
        <taxon>Symbiobacterium</taxon>
    </lineage>
</organism>
<proteinExistence type="predicted"/>
<sequence length="124" mass="13429">MYWLIMAHNVMRWVILVAAVATLAGALAAGKKAADGWAGRAAQAYTVALDVQVLIGLVIWLLRSGWNHDAFLAFIHPGTMILAMLVAHFGRTLQKRSVPVGGFVAFLVSLVLVIAAIPRWAWPV</sequence>
<dbReference type="Proteomes" id="UP000194267">
    <property type="component" value="Unassembled WGS sequence"/>
</dbReference>
<evidence type="ECO:0000313" key="3">
    <source>
        <dbReference type="Proteomes" id="UP000194267"/>
    </source>
</evidence>
<feature type="transmembrane region" description="Helical" evidence="1">
    <location>
        <begin position="44"/>
        <end position="63"/>
    </location>
</feature>
<keyword evidence="1" id="KW-0472">Membrane</keyword>
<evidence type="ECO:0000313" key="2">
    <source>
        <dbReference type="EMBL" id="OTA41813.1"/>
    </source>
</evidence>
<feature type="transmembrane region" description="Helical" evidence="1">
    <location>
        <begin position="70"/>
        <end position="90"/>
    </location>
</feature>
<keyword evidence="1" id="KW-1133">Transmembrane helix</keyword>
<evidence type="ECO:0000256" key="1">
    <source>
        <dbReference type="SAM" id="Phobius"/>
    </source>
</evidence>
<reference evidence="3" key="1">
    <citation type="submission" date="2016-04" db="EMBL/GenBank/DDBJ databases">
        <authorList>
            <person name="Antunes L.P."/>
            <person name="Martins L.F."/>
            <person name="Pereira R.V."/>
            <person name="Thomas A.M."/>
            <person name="Barbosa D."/>
            <person name="Nascimento L."/>
            <person name="Silva G.M."/>
            <person name="Condomitti G.W."/>
            <person name="Digiampietri L.A."/>
            <person name="Lombardi K.C."/>
            <person name="Ramos P.L."/>
            <person name="Quaggio R.B."/>
            <person name="Oliveira J.C."/>
            <person name="Pascon R.C."/>
            <person name="Cruz J.B."/>
            <person name="Silva A.M."/>
            <person name="Setubal J.C."/>
        </authorList>
    </citation>
    <scope>NUCLEOTIDE SEQUENCE [LARGE SCALE GENOMIC DNA]</scope>
</reference>
<name>A0A1Y2T990_SYMTR</name>
<accession>A0A1Y2T990</accession>
<keyword evidence="1" id="KW-0812">Transmembrane</keyword>
<dbReference type="AlphaFoldDB" id="A0A1Y2T990"/>
<gene>
    <name evidence="2" type="ORF">A6D92_03665</name>
</gene>
<protein>
    <submittedName>
        <fullName evidence="2">Uncharacterized protein</fullName>
    </submittedName>
</protein>
<comment type="caution">
    <text evidence="2">The sequence shown here is derived from an EMBL/GenBank/DDBJ whole genome shotgun (WGS) entry which is preliminary data.</text>
</comment>
<dbReference type="EMBL" id="LWLV01000209">
    <property type="protein sequence ID" value="OTA41813.1"/>
    <property type="molecule type" value="Genomic_DNA"/>
</dbReference>